<dbReference type="SUPFAM" id="SSF63817">
    <property type="entry name" value="Sortase"/>
    <property type="match status" value="1"/>
</dbReference>
<dbReference type="EMBL" id="CP062938">
    <property type="protein sequence ID" value="QOL32068.1"/>
    <property type="molecule type" value="Genomic_DNA"/>
</dbReference>
<reference evidence="5 6" key="1">
    <citation type="submission" date="2020-10" db="EMBL/GenBank/DDBJ databases">
        <title>Genome sequencing of Bifidobacterium eulemuris_DSMZ_100216.</title>
        <authorList>
            <person name="Kim J."/>
        </authorList>
    </citation>
    <scope>NUCLEOTIDE SEQUENCE [LARGE SCALE GENOMIC DNA]</scope>
    <source>
        <strain evidence="5 6">DSM 100216</strain>
    </source>
</reference>
<dbReference type="Pfam" id="PF04203">
    <property type="entry name" value="Sortase"/>
    <property type="match status" value="1"/>
</dbReference>
<dbReference type="InterPro" id="IPR042002">
    <property type="entry name" value="Sortase_C"/>
</dbReference>
<dbReference type="CDD" id="cd05827">
    <property type="entry name" value="Sortase_C"/>
    <property type="match status" value="1"/>
</dbReference>
<dbReference type="GO" id="GO:0016787">
    <property type="term" value="F:hydrolase activity"/>
    <property type="evidence" value="ECO:0007669"/>
    <property type="project" value="UniProtKB-KW"/>
</dbReference>
<dbReference type="InterPro" id="IPR023365">
    <property type="entry name" value="Sortase_dom-sf"/>
</dbReference>
<feature type="active site" description="Acyl-thioester intermediate" evidence="2">
    <location>
        <position position="248"/>
    </location>
</feature>
<evidence type="ECO:0000256" key="3">
    <source>
        <dbReference type="SAM" id="MobiDB-lite"/>
    </source>
</evidence>
<dbReference type="RefSeq" id="WP_094637417.1">
    <property type="nucleotide sequence ID" value="NZ_CP062938.1"/>
</dbReference>
<keyword evidence="4" id="KW-0812">Transmembrane</keyword>
<dbReference type="AlphaFoldDB" id="A0A7L9SNZ2"/>
<keyword evidence="4" id="KW-1133">Transmembrane helix</keyword>
<organism evidence="5 6">
    <name type="scientific">Bifidobacterium eulemuris</name>
    <dbReference type="NCBI Taxonomy" id="1765219"/>
    <lineage>
        <taxon>Bacteria</taxon>
        <taxon>Bacillati</taxon>
        <taxon>Actinomycetota</taxon>
        <taxon>Actinomycetes</taxon>
        <taxon>Bifidobacteriales</taxon>
        <taxon>Bifidobacteriaceae</taxon>
        <taxon>Bifidobacterium</taxon>
    </lineage>
</organism>
<dbReference type="Gene3D" id="2.40.260.10">
    <property type="entry name" value="Sortase"/>
    <property type="match status" value="1"/>
</dbReference>
<dbReference type="KEGG" id="beu:BE0216_06030"/>
<dbReference type="NCBIfam" id="NF033745">
    <property type="entry name" value="class_C_sortase"/>
    <property type="match status" value="1"/>
</dbReference>
<evidence type="ECO:0000256" key="4">
    <source>
        <dbReference type="SAM" id="Phobius"/>
    </source>
</evidence>
<keyword evidence="4" id="KW-0472">Membrane</keyword>
<feature type="transmembrane region" description="Helical" evidence="4">
    <location>
        <begin position="283"/>
        <end position="303"/>
    </location>
</feature>
<evidence type="ECO:0000256" key="2">
    <source>
        <dbReference type="PIRSR" id="PIRSR605754-1"/>
    </source>
</evidence>
<name>A0A7L9SNZ2_9BIFI</name>
<keyword evidence="6" id="KW-1185">Reference proteome</keyword>
<evidence type="ECO:0000313" key="6">
    <source>
        <dbReference type="Proteomes" id="UP000593943"/>
    </source>
</evidence>
<proteinExistence type="predicted"/>
<accession>A0A7L9SNZ2</accession>
<dbReference type="NCBIfam" id="TIGR01076">
    <property type="entry name" value="sortase_fam"/>
    <property type="match status" value="1"/>
</dbReference>
<dbReference type="Proteomes" id="UP000593943">
    <property type="component" value="Chromosome"/>
</dbReference>
<feature type="transmembrane region" description="Helical" evidence="4">
    <location>
        <begin position="24"/>
        <end position="46"/>
    </location>
</feature>
<feature type="region of interest" description="Disordered" evidence="3">
    <location>
        <begin position="97"/>
        <end position="131"/>
    </location>
</feature>
<evidence type="ECO:0000256" key="1">
    <source>
        <dbReference type="ARBA" id="ARBA00022801"/>
    </source>
</evidence>
<gene>
    <name evidence="5" type="ORF">BE0216_06030</name>
</gene>
<dbReference type="OrthoDB" id="5242161at2"/>
<sequence>MTFEEALDITDIVARRRRLRRQVAAMRAIIAALLAAAVVVTGYPLVLQWSSARASATTSARASQQVEGWPYPQAEETLAAARDYNARLVERGQSVLGEAGDPFSSQTGGSAASGEDDSAASRDEDYQSQLDAGDGVMGTIRIPKVSIELPIYHGTSESVLARGAGHLYGTSLPVGGESTHSVVTGHRGLVEALMFTRIDELVVGDFFYVEVMGETLGYEVDRVSVIEPDDDSLLTIVPGEDRVTLMTCTPYGVNTHRLLVSGHRVSIPDPAPDPTDLYDARTIALWIAVAVLAVGWTAIRIAGYARRSKRNAIGACWHLAD</sequence>
<dbReference type="InterPro" id="IPR005754">
    <property type="entry name" value="Sortase"/>
</dbReference>
<keyword evidence="1" id="KW-0378">Hydrolase</keyword>
<evidence type="ECO:0000313" key="5">
    <source>
        <dbReference type="EMBL" id="QOL32068.1"/>
    </source>
</evidence>
<feature type="active site" description="Proton donor/acceptor" evidence="2">
    <location>
        <position position="186"/>
    </location>
</feature>
<protein>
    <submittedName>
        <fullName evidence="5">Class C sortase</fullName>
    </submittedName>
</protein>